<dbReference type="Pfam" id="PF08843">
    <property type="entry name" value="AbiEii"/>
    <property type="match status" value="1"/>
</dbReference>
<reference evidence="1" key="1">
    <citation type="submission" date="2018-06" db="EMBL/GenBank/DDBJ databases">
        <authorList>
            <person name="Zhirakovskaya E."/>
        </authorList>
    </citation>
    <scope>NUCLEOTIDE SEQUENCE</scope>
</reference>
<dbReference type="InterPro" id="IPR014942">
    <property type="entry name" value="AbiEii"/>
</dbReference>
<dbReference type="AlphaFoldDB" id="A0A3B1D278"/>
<evidence type="ECO:0000313" key="1">
    <source>
        <dbReference type="EMBL" id="VAX34832.1"/>
    </source>
</evidence>
<dbReference type="EMBL" id="UOGJ01000009">
    <property type="protein sequence ID" value="VAX34832.1"/>
    <property type="molecule type" value="Genomic_DNA"/>
</dbReference>
<organism evidence="1">
    <name type="scientific">hydrothermal vent metagenome</name>
    <dbReference type="NCBI Taxonomy" id="652676"/>
    <lineage>
        <taxon>unclassified sequences</taxon>
        <taxon>metagenomes</taxon>
        <taxon>ecological metagenomes</taxon>
    </lineage>
</organism>
<proteinExistence type="predicted"/>
<evidence type="ECO:0008006" key="2">
    <source>
        <dbReference type="Google" id="ProtNLM"/>
    </source>
</evidence>
<gene>
    <name evidence="1" type="ORF">MNBD_UNCLBAC01-1471</name>
</gene>
<protein>
    <recommendedName>
        <fullName evidence="2">Nucleotidyl transferase AbiEii/AbiGii toxin family protein</fullName>
    </recommendedName>
</protein>
<sequence length="255" mass="29953">MKLYIVYNTAYMVYIYHMRKINFKIQKKILHALAHEMDDFYLVGGTALSMVYFNHRESYDLDFFTKTFSKKRVVQIMENLQENLKIKAELIGEQTNKKMINMIVYMFQFSDKSLCKIDFVEDFVKRISSLRNVDGINVLSLEDIYLRKIFAVAGHVKAQDTTGKDIMAGGRQESKDFYDLYCLSNIVTPLSQFVSQLNEPTLKEGVIHWYRTYDRMLMRTGLLDLVTNKKIDVRLMEAHFQKEIEALILEDIDEG</sequence>
<name>A0A3B1D278_9ZZZZ</name>
<dbReference type="Gene3D" id="3.10.450.620">
    <property type="entry name" value="JHP933, nucleotidyltransferase-like core domain"/>
    <property type="match status" value="1"/>
</dbReference>
<accession>A0A3B1D278</accession>